<evidence type="ECO:0000313" key="2">
    <source>
        <dbReference type="Proteomes" id="UP000807504"/>
    </source>
</evidence>
<dbReference type="Proteomes" id="UP000807504">
    <property type="component" value="Unassembled WGS sequence"/>
</dbReference>
<keyword evidence="2" id="KW-1185">Reference proteome</keyword>
<reference evidence="1" key="2">
    <citation type="submission" date="2020-06" db="EMBL/GenBank/DDBJ databases">
        <authorList>
            <person name="Sheffer M."/>
        </authorList>
    </citation>
    <scope>NUCLEOTIDE SEQUENCE</scope>
</reference>
<comment type="caution">
    <text evidence="1">The sequence shown here is derived from an EMBL/GenBank/DDBJ whole genome shotgun (WGS) entry which is preliminary data.</text>
</comment>
<sequence length="337" mass="40143">MGDDIAIRRLAEILSAFYVEGKVHEEDLTYSITKKCLQNIKNILLIKQVIIYSRWVHSFDTFPVCLSSPEMYLRYVLFACRQEVYMNLKIFERFLSVFCLLICITGEMFNKTKVNFRKVIPDIFMLLYEKEMKKTFERCGGFLRFIEYINSHEYLEVKNDNYLIFCYKPNSTPPEDFRKQMEKVIRKEHKFTRAFKFEDAERDLSCLLWAQTIFKRTGIKPPSLLEDSDLKEELYEQKIEQPEEEGILEVEVKTSEVTLKNCSNLNSDSETCNLVRQIEDEEWYENVIEAVIRYNYSKSSDHTNKKNKIQKEVDDILKSLKEKIMSLYEIIAEYETD</sequence>
<reference evidence="1" key="1">
    <citation type="journal article" date="2020" name="bioRxiv">
        <title>Chromosome-level reference genome of the European wasp spider Argiope bruennichi: a resource for studies on range expansion and evolutionary adaptation.</title>
        <authorList>
            <person name="Sheffer M.M."/>
            <person name="Hoppe A."/>
            <person name="Krehenwinkel H."/>
            <person name="Uhl G."/>
            <person name="Kuss A.W."/>
            <person name="Jensen L."/>
            <person name="Jensen C."/>
            <person name="Gillespie R.G."/>
            <person name="Hoff K.J."/>
            <person name="Prost S."/>
        </authorList>
    </citation>
    <scope>NUCLEOTIDE SEQUENCE</scope>
</reference>
<accession>A0A8T0EFG7</accession>
<dbReference type="AlphaFoldDB" id="A0A8T0EFG7"/>
<organism evidence="1 2">
    <name type="scientific">Argiope bruennichi</name>
    <name type="common">Wasp spider</name>
    <name type="synonym">Aranea bruennichi</name>
    <dbReference type="NCBI Taxonomy" id="94029"/>
    <lineage>
        <taxon>Eukaryota</taxon>
        <taxon>Metazoa</taxon>
        <taxon>Ecdysozoa</taxon>
        <taxon>Arthropoda</taxon>
        <taxon>Chelicerata</taxon>
        <taxon>Arachnida</taxon>
        <taxon>Araneae</taxon>
        <taxon>Araneomorphae</taxon>
        <taxon>Entelegynae</taxon>
        <taxon>Araneoidea</taxon>
        <taxon>Araneidae</taxon>
        <taxon>Argiope</taxon>
    </lineage>
</organism>
<protein>
    <submittedName>
        <fullName evidence="1">Uncharacterized protein</fullName>
    </submittedName>
</protein>
<proteinExistence type="predicted"/>
<dbReference type="EMBL" id="JABXBU010002228">
    <property type="protein sequence ID" value="KAF8771756.1"/>
    <property type="molecule type" value="Genomic_DNA"/>
</dbReference>
<name>A0A8T0EFG7_ARGBR</name>
<evidence type="ECO:0000313" key="1">
    <source>
        <dbReference type="EMBL" id="KAF8771756.1"/>
    </source>
</evidence>
<gene>
    <name evidence="1" type="ORF">HNY73_019131</name>
</gene>